<name>A0ACB8S9Z6_9AGAM</name>
<gene>
    <name evidence="1" type="ORF">FA95DRAFT_1161776</name>
</gene>
<keyword evidence="2" id="KW-1185">Reference proteome</keyword>
<reference evidence="1" key="1">
    <citation type="submission" date="2021-02" db="EMBL/GenBank/DDBJ databases">
        <authorList>
            <consortium name="DOE Joint Genome Institute"/>
            <person name="Ahrendt S."/>
            <person name="Looney B.P."/>
            <person name="Miyauchi S."/>
            <person name="Morin E."/>
            <person name="Drula E."/>
            <person name="Courty P.E."/>
            <person name="Chicoki N."/>
            <person name="Fauchery L."/>
            <person name="Kohler A."/>
            <person name="Kuo A."/>
            <person name="Labutti K."/>
            <person name="Pangilinan J."/>
            <person name="Lipzen A."/>
            <person name="Riley R."/>
            <person name="Andreopoulos W."/>
            <person name="He G."/>
            <person name="Johnson J."/>
            <person name="Barry K.W."/>
            <person name="Grigoriev I.V."/>
            <person name="Nagy L."/>
            <person name="Hibbett D."/>
            <person name="Henrissat B."/>
            <person name="Matheny P.B."/>
            <person name="Labbe J."/>
            <person name="Martin F."/>
        </authorList>
    </citation>
    <scope>NUCLEOTIDE SEQUENCE</scope>
    <source>
        <strain evidence="1">FP105234-sp</strain>
    </source>
</reference>
<sequence>MPRLPIPATVSSVLPFTNPLSRTLEEVRRNLDTRRPSLKAELEAARTMDILGPYADPSKIPAHTTISNADTCNPTRLPPELWLRIFALAADVPGLMDPAPATSFPYDPWPALETTQWGALHERYREPGRLAHGTFADRFSIYTNAGLACRYFYALVLPELYACVRVTSLAACEALARTLATSQREGGTPLGACVRVAIFDLSSPRRPFSEYDRAYPPLAAIFRCLPRLHTLHFEVSAREEISWHALSHFPEPVDSALRQMCAPTLRKLHWGEHSVVWPAVVWPAPRDRHALLAAAVGLRSLVYDVRLGGCPCRLPVLPELAELTLGCHALNLWGDGACPTTPLPPLPALRALYWRIQDTRLNDTLRACGHLAARQGPLLRSVVLDTPYYVEAEIVGKALATLRAYCTKLKKLTLVVRDWQQLEAAAKGNMPQSVTRLELRFTIDHPRLQNGFPTPIILFEVLKALEMPNLKVVVLLPDDTLRRWLWANAKSTELDVAAVVKSLPFRVEDYEGRLLSEVWL</sequence>
<dbReference type="Proteomes" id="UP000814033">
    <property type="component" value="Unassembled WGS sequence"/>
</dbReference>
<comment type="caution">
    <text evidence="1">The sequence shown here is derived from an EMBL/GenBank/DDBJ whole genome shotgun (WGS) entry which is preliminary data.</text>
</comment>
<dbReference type="EMBL" id="MU275843">
    <property type="protein sequence ID" value="KAI0052771.1"/>
    <property type="molecule type" value="Genomic_DNA"/>
</dbReference>
<protein>
    <submittedName>
        <fullName evidence="1">Uncharacterized protein</fullName>
    </submittedName>
</protein>
<accession>A0ACB8S9Z6</accession>
<organism evidence="1 2">
    <name type="scientific">Auriscalpium vulgare</name>
    <dbReference type="NCBI Taxonomy" id="40419"/>
    <lineage>
        <taxon>Eukaryota</taxon>
        <taxon>Fungi</taxon>
        <taxon>Dikarya</taxon>
        <taxon>Basidiomycota</taxon>
        <taxon>Agaricomycotina</taxon>
        <taxon>Agaricomycetes</taxon>
        <taxon>Russulales</taxon>
        <taxon>Auriscalpiaceae</taxon>
        <taxon>Auriscalpium</taxon>
    </lineage>
</organism>
<evidence type="ECO:0000313" key="1">
    <source>
        <dbReference type="EMBL" id="KAI0052771.1"/>
    </source>
</evidence>
<reference evidence="1" key="2">
    <citation type="journal article" date="2022" name="New Phytol.">
        <title>Evolutionary transition to the ectomycorrhizal habit in the genomes of a hyperdiverse lineage of mushroom-forming fungi.</title>
        <authorList>
            <person name="Looney B."/>
            <person name="Miyauchi S."/>
            <person name="Morin E."/>
            <person name="Drula E."/>
            <person name="Courty P.E."/>
            <person name="Kohler A."/>
            <person name="Kuo A."/>
            <person name="LaButti K."/>
            <person name="Pangilinan J."/>
            <person name="Lipzen A."/>
            <person name="Riley R."/>
            <person name="Andreopoulos W."/>
            <person name="He G."/>
            <person name="Johnson J."/>
            <person name="Nolan M."/>
            <person name="Tritt A."/>
            <person name="Barry K.W."/>
            <person name="Grigoriev I.V."/>
            <person name="Nagy L.G."/>
            <person name="Hibbett D."/>
            <person name="Henrissat B."/>
            <person name="Matheny P.B."/>
            <person name="Labbe J."/>
            <person name="Martin F.M."/>
        </authorList>
    </citation>
    <scope>NUCLEOTIDE SEQUENCE</scope>
    <source>
        <strain evidence="1">FP105234-sp</strain>
    </source>
</reference>
<evidence type="ECO:0000313" key="2">
    <source>
        <dbReference type="Proteomes" id="UP000814033"/>
    </source>
</evidence>
<proteinExistence type="predicted"/>